<dbReference type="SMART" id="SM00385">
    <property type="entry name" value="CYCLIN"/>
    <property type="match status" value="1"/>
</dbReference>
<dbReference type="AlphaFoldDB" id="A0A9N9NDJ9"/>
<dbReference type="Gene3D" id="1.10.472.10">
    <property type="entry name" value="Cyclin-like"/>
    <property type="match status" value="1"/>
</dbReference>
<feature type="non-terminal residue" evidence="2">
    <location>
        <position position="1"/>
    </location>
</feature>
<gene>
    <name evidence="2" type="ORF">AMORRO_LOCUS13596</name>
</gene>
<dbReference type="PANTHER" id="PTHR10026">
    <property type="entry name" value="CYCLIN"/>
    <property type="match status" value="1"/>
</dbReference>
<evidence type="ECO:0000259" key="1">
    <source>
        <dbReference type="SMART" id="SM00385"/>
    </source>
</evidence>
<proteinExistence type="predicted"/>
<dbReference type="Pfam" id="PF21797">
    <property type="entry name" value="CycT2-like_C"/>
    <property type="match status" value="1"/>
</dbReference>
<keyword evidence="3" id="KW-1185">Reference proteome</keyword>
<dbReference type="Proteomes" id="UP000789342">
    <property type="component" value="Unassembled WGS sequence"/>
</dbReference>
<dbReference type="InterPro" id="IPR013763">
    <property type="entry name" value="Cyclin-like_dom"/>
</dbReference>
<comment type="caution">
    <text evidence="2">The sequence shown here is derived from an EMBL/GenBank/DDBJ whole genome shotgun (WGS) entry which is preliminary data.</text>
</comment>
<dbReference type="InterPro" id="IPR036915">
    <property type="entry name" value="Cyclin-like_sf"/>
</dbReference>
<name>A0A9N9NDJ9_9GLOM</name>
<dbReference type="OrthoDB" id="25002at2759"/>
<protein>
    <submittedName>
        <fullName evidence="2">17073_t:CDS:1</fullName>
    </submittedName>
</protein>
<dbReference type="SUPFAM" id="SSF47954">
    <property type="entry name" value="Cyclin-like"/>
    <property type="match status" value="1"/>
</dbReference>
<dbReference type="GO" id="GO:0006357">
    <property type="term" value="P:regulation of transcription by RNA polymerase II"/>
    <property type="evidence" value="ECO:0007669"/>
    <property type="project" value="InterPro"/>
</dbReference>
<evidence type="ECO:0000313" key="2">
    <source>
        <dbReference type="EMBL" id="CAG8725042.1"/>
    </source>
</evidence>
<accession>A0A9N9NDJ9</accession>
<dbReference type="InterPro" id="IPR043198">
    <property type="entry name" value="Cyclin/Ssn8"/>
</dbReference>
<sequence>LERLVVETICFDFHIWPPHQLLMKFVKKLKGDRTLALKAYKTLNDCYKTTICLRFPPHAIASASIFLAAKLLHMENFPESKGSLPWFNVFLCRKEDIEEICRLLLDHFIAETSSNQDDPMYQEYVRLRISLNSASTLQTQENSKATNGAEVVRPLIQPIEGEPKHYTIRYTFGSMSPQHKIIEETNGIK</sequence>
<feature type="domain" description="Cyclin-like" evidence="1">
    <location>
        <begin position="20"/>
        <end position="106"/>
    </location>
</feature>
<evidence type="ECO:0000313" key="3">
    <source>
        <dbReference type="Proteomes" id="UP000789342"/>
    </source>
</evidence>
<organism evidence="2 3">
    <name type="scientific">Acaulospora morrowiae</name>
    <dbReference type="NCBI Taxonomy" id="94023"/>
    <lineage>
        <taxon>Eukaryota</taxon>
        <taxon>Fungi</taxon>
        <taxon>Fungi incertae sedis</taxon>
        <taxon>Mucoromycota</taxon>
        <taxon>Glomeromycotina</taxon>
        <taxon>Glomeromycetes</taxon>
        <taxon>Diversisporales</taxon>
        <taxon>Acaulosporaceae</taxon>
        <taxon>Acaulospora</taxon>
    </lineage>
</organism>
<reference evidence="2" key="1">
    <citation type="submission" date="2021-06" db="EMBL/GenBank/DDBJ databases">
        <authorList>
            <person name="Kallberg Y."/>
            <person name="Tangrot J."/>
            <person name="Rosling A."/>
        </authorList>
    </citation>
    <scope>NUCLEOTIDE SEQUENCE</scope>
    <source>
        <strain evidence="2">CL551</strain>
    </source>
</reference>
<dbReference type="EMBL" id="CAJVPV010023902">
    <property type="protein sequence ID" value="CAG8725042.1"/>
    <property type="molecule type" value="Genomic_DNA"/>
</dbReference>
<dbReference type="GO" id="GO:0016538">
    <property type="term" value="F:cyclin-dependent protein serine/threonine kinase regulator activity"/>
    <property type="evidence" value="ECO:0007669"/>
    <property type="project" value="InterPro"/>
</dbReference>